<organism evidence="2 3">
    <name type="scientific">Diachasma alloeum</name>
    <dbReference type="NCBI Taxonomy" id="454923"/>
    <lineage>
        <taxon>Eukaryota</taxon>
        <taxon>Metazoa</taxon>
        <taxon>Ecdysozoa</taxon>
        <taxon>Arthropoda</taxon>
        <taxon>Hexapoda</taxon>
        <taxon>Insecta</taxon>
        <taxon>Pterygota</taxon>
        <taxon>Neoptera</taxon>
        <taxon>Endopterygota</taxon>
        <taxon>Hymenoptera</taxon>
        <taxon>Apocrita</taxon>
        <taxon>Ichneumonoidea</taxon>
        <taxon>Braconidae</taxon>
        <taxon>Opiinae</taxon>
        <taxon>Diachasma</taxon>
    </lineage>
</organism>
<feature type="signal peptide" evidence="1">
    <location>
        <begin position="1"/>
        <end position="18"/>
    </location>
</feature>
<dbReference type="OrthoDB" id="8183954at2759"/>
<keyword evidence="3" id="KW-1185">Reference proteome</keyword>
<evidence type="ECO:0000313" key="3">
    <source>
        <dbReference type="Proteomes" id="UP000297026"/>
    </source>
</evidence>
<protein>
    <submittedName>
        <fullName evidence="2">Chemosensory protein 2</fullName>
    </submittedName>
</protein>
<evidence type="ECO:0000313" key="2">
    <source>
        <dbReference type="EMBL" id="THK33132.1"/>
    </source>
</evidence>
<proteinExistence type="predicted"/>
<dbReference type="Pfam" id="PF03392">
    <property type="entry name" value="OS-D"/>
    <property type="match status" value="1"/>
</dbReference>
<dbReference type="CTD" id="100418973"/>
<name>A0A4E0RK55_9HYME</name>
<dbReference type="AlphaFoldDB" id="A0A4E0RK55"/>
<feature type="chain" id="PRO_5020020839" evidence="1">
    <location>
        <begin position="19"/>
        <end position="116"/>
    </location>
</feature>
<dbReference type="GeneID" id="107041768"/>
<sequence>MLRGAVVIALVFLSAVIAEEKYSEKYDYVDVDGILANDKQRESYYKCFAGIGPCKTAAARFFRDTLPEAIVTRCKKCTARQSVNFDKISDWYTTNEPEKYQIIVAKAVRDIMAKSA</sequence>
<dbReference type="InterPro" id="IPR005055">
    <property type="entry name" value="A10/PebIII"/>
</dbReference>
<accession>A0A4E0RK55</accession>
<dbReference type="KEGG" id="dam:107041768"/>
<dbReference type="Gene3D" id="1.10.2080.10">
    <property type="entry name" value="Insect odorant-binding protein A10/Ejaculatory bulb-specific protein 3"/>
    <property type="match status" value="1"/>
</dbReference>
<evidence type="ECO:0000256" key="1">
    <source>
        <dbReference type="SAM" id="SignalP"/>
    </source>
</evidence>
<dbReference type="InterPro" id="IPR036682">
    <property type="entry name" value="OS_D_A10/PebIII_sf"/>
</dbReference>
<dbReference type="PANTHER" id="PTHR11257:SF13">
    <property type="entry name" value="GEO07322P1"/>
    <property type="match status" value="1"/>
</dbReference>
<dbReference type="Proteomes" id="UP000297026">
    <property type="component" value="Unassembled WGS sequence"/>
</dbReference>
<reference evidence="2" key="1">
    <citation type="submission" date="2019-02" db="EMBL/GenBank/DDBJ databases">
        <title>Genome of the parasitoid wasp Diachasma alloeum, an emerging model for ecological speciation and transitions to asexual reproduction.</title>
        <authorList>
            <person name="Robertson H.M."/>
            <person name="Walden K.K."/>
            <person name="Tvedte E.S."/>
            <person name="Hood G.R."/>
            <person name="Feder J.L."/>
            <person name="Forbes A.A."/>
            <person name="Logsdon J.M."/>
            <person name="Mcelroy K.E."/>
        </authorList>
    </citation>
    <scope>NUCLEOTIDE SEQUENCE [LARGE SCALE GENOMIC DNA]</scope>
    <source>
        <strain evidence="2">Michigan</strain>
    </source>
</reference>
<gene>
    <name evidence="2" type="primary">Csp2</name>
    <name evidence="2" type="ORF">DALL_DALL000329</name>
</gene>
<dbReference type="SUPFAM" id="SSF100910">
    <property type="entry name" value="Chemosensory protein Csp2"/>
    <property type="match status" value="1"/>
</dbReference>
<dbReference type="EMBL" id="ML158721">
    <property type="protein sequence ID" value="THK33132.1"/>
    <property type="molecule type" value="Genomic_DNA"/>
</dbReference>
<dbReference type="PANTHER" id="PTHR11257">
    <property type="entry name" value="CHEMOSENSORY PROTEIN-RELATED"/>
    <property type="match status" value="1"/>
</dbReference>
<keyword evidence="1" id="KW-0732">Signal</keyword>